<dbReference type="eggNOG" id="COG4961">
    <property type="taxonomic scope" value="Bacteria"/>
</dbReference>
<organism evidence="3 4">
    <name type="scientific">Erythrobacter litoralis (strain HTCC2594)</name>
    <dbReference type="NCBI Taxonomy" id="314225"/>
    <lineage>
        <taxon>Bacteria</taxon>
        <taxon>Pseudomonadati</taxon>
        <taxon>Pseudomonadota</taxon>
        <taxon>Alphaproteobacteria</taxon>
        <taxon>Sphingomonadales</taxon>
        <taxon>Erythrobacteraceae</taxon>
        <taxon>Erythrobacter/Porphyrobacter group</taxon>
        <taxon>Erythrobacter</taxon>
    </lineage>
</organism>
<dbReference type="InterPro" id="IPR012495">
    <property type="entry name" value="TadE-like_dom"/>
</dbReference>
<feature type="domain" description="TadE-like" evidence="2">
    <location>
        <begin position="15"/>
        <end position="55"/>
    </location>
</feature>
<dbReference type="AlphaFoldDB" id="Q2NAC4"/>
<dbReference type="HOGENOM" id="CLU_1737735_0_0_5"/>
<gene>
    <name evidence="3" type="ordered locus">ELI_06375</name>
</gene>
<dbReference type="Proteomes" id="UP000008808">
    <property type="component" value="Chromosome"/>
</dbReference>
<keyword evidence="1" id="KW-0812">Transmembrane</keyword>
<evidence type="ECO:0000256" key="1">
    <source>
        <dbReference type="SAM" id="Phobius"/>
    </source>
</evidence>
<keyword evidence="1" id="KW-0472">Membrane</keyword>
<evidence type="ECO:0000259" key="2">
    <source>
        <dbReference type="Pfam" id="PF07811"/>
    </source>
</evidence>
<dbReference type="OrthoDB" id="7409794at2"/>
<reference evidence="4" key="1">
    <citation type="journal article" date="2009" name="J. Bacteriol.">
        <title>Complete genome sequence of Erythrobacter litoralis HTCC2594.</title>
        <authorList>
            <person name="Oh H.M."/>
            <person name="Giovannoni S.J."/>
            <person name="Ferriera S."/>
            <person name="Johnson J."/>
            <person name="Cho J.C."/>
        </authorList>
    </citation>
    <scope>NUCLEOTIDE SEQUENCE [LARGE SCALE GENOMIC DNA]</scope>
    <source>
        <strain evidence="4">HTCC2594</strain>
    </source>
</reference>
<dbReference type="EMBL" id="CP000157">
    <property type="protein sequence ID" value="ABC63367.1"/>
    <property type="molecule type" value="Genomic_DNA"/>
</dbReference>
<accession>Q2NAC4</accession>
<keyword evidence="1" id="KW-1133">Transmembrane helix</keyword>
<evidence type="ECO:0000313" key="4">
    <source>
        <dbReference type="Proteomes" id="UP000008808"/>
    </source>
</evidence>
<feature type="transmembrane region" description="Helical" evidence="1">
    <location>
        <begin position="21"/>
        <end position="42"/>
    </location>
</feature>
<dbReference type="STRING" id="314225.ELI_06375"/>
<name>Q2NAC4_ERYLH</name>
<protein>
    <recommendedName>
        <fullName evidence="2">TadE-like domain-containing protein</fullName>
    </recommendedName>
</protein>
<dbReference type="RefSeq" id="WP_011414203.1">
    <property type="nucleotide sequence ID" value="NC_007722.1"/>
</dbReference>
<keyword evidence="4" id="KW-1185">Reference proteome</keyword>
<dbReference type="Pfam" id="PF07811">
    <property type="entry name" value="TadE"/>
    <property type="match status" value="1"/>
</dbReference>
<proteinExistence type="predicted"/>
<dbReference type="KEGG" id="eli:ELI_06375"/>
<sequence>MIRDLLGTLRGDARGSMAIETAFVAPVLILLALGTVDLGILVSQQQQLQSAALEAEGIVMGTLDPATMSDSTIEDVLETSLGLNDNQLVLSRAYRCDDQTLSTTKGGCGTNEQEYEYIQLTLNDSYAPTWTHLGLGTPSQFTVTRTVQIQ</sequence>
<evidence type="ECO:0000313" key="3">
    <source>
        <dbReference type="EMBL" id="ABC63367.1"/>
    </source>
</evidence>